<feature type="domain" description="HhH-GPD" evidence="5">
    <location>
        <begin position="130"/>
        <end position="276"/>
    </location>
</feature>
<dbReference type="InterPro" id="IPR011257">
    <property type="entry name" value="DNA_glycosylase"/>
</dbReference>
<evidence type="ECO:0000313" key="7">
    <source>
        <dbReference type="EMBL" id="SJM59261.1"/>
    </source>
</evidence>
<evidence type="ECO:0000256" key="4">
    <source>
        <dbReference type="ARBA" id="ARBA00023204"/>
    </source>
</evidence>
<name>A0A1R4FTU4_9MICO</name>
<evidence type="ECO:0000259" key="5">
    <source>
        <dbReference type="SMART" id="SM00478"/>
    </source>
</evidence>
<dbReference type="GO" id="GO:0032993">
    <property type="term" value="C:protein-DNA complex"/>
    <property type="evidence" value="ECO:0007669"/>
    <property type="project" value="TreeGrafter"/>
</dbReference>
<evidence type="ECO:0000256" key="1">
    <source>
        <dbReference type="ARBA" id="ARBA00000086"/>
    </source>
</evidence>
<dbReference type="PANTHER" id="PTHR43003:SF13">
    <property type="entry name" value="DNA-3-METHYLADENINE GLYCOSYLASE 2"/>
    <property type="match status" value="1"/>
</dbReference>
<dbReference type="GO" id="GO:0006307">
    <property type="term" value="P:DNA alkylation repair"/>
    <property type="evidence" value="ECO:0007669"/>
    <property type="project" value="TreeGrafter"/>
</dbReference>
<evidence type="ECO:0000313" key="8">
    <source>
        <dbReference type="Proteomes" id="UP000195787"/>
    </source>
</evidence>
<keyword evidence="7" id="KW-0489">Methyltransferase</keyword>
<dbReference type="GO" id="GO:0008725">
    <property type="term" value="F:DNA-3-methyladenine glycosylase activity"/>
    <property type="evidence" value="ECO:0007669"/>
    <property type="project" value="TreeGrafter"/>
</dbReference>
<evidence type="ECO:0000259" key="6">
    <source>
        <dbReference type="SMART" id="SM01009"/>
    </source>
</evidence>
<dbReference type="EMBL" id="FUHU01000026">
    <property type="protein sequence ID" value="SJM59261.1"/>
    <property type="molecule type" value="Genomic_DNA"/>
</dbReference>
<dbReference type="EC" id="3.2.2.21" evidence="2"/>
<dbReference type="Gene3D" id="1.10.1670.10">
    <property type="entry name" value="Helix-hairpin-Helix base-excision DNA repair enzymes (C-terminal)"/>
    <property type="match status" value="1"/>
</dbReference>
<dbReference type="InterPro" id="IPR051912">
    <property type="entry name" value="Alkylbase_DNA_Glycosylase/TA"/>
</dbReference>
<dbReference type="Pfam" id="PF06029">
    <property type="entry name" value="AlkA_N"/>
    <property type="match status" value="1"/>
</dbReference>
<keyword evidence="4" id="KW-0234">DNA repair</keyword>
<keyword evidence="8" id="KW-1185">Reference proteome</keyword>
<protein>
    <recommendedName>
        <fullName evidence="2">DNA-3-methyladenine glycosylase II</fullName>
        <ecNumber evidence="2">3.2.2.21</ecNumber>
    </recommendedName>
</protein>
<dbReference type="InterPro" id="IPR023170">
    <property type="entry name" value="HhH_base_excis_C"/>
</dbReference>
<evidence type="ECO:0000256" key="3">
    <source>
        <dbReference type="ARBA" id="ARBA00022763"/>
    </source>
</evidence>
<dbReference type="GO" id="GO:0008168">
    <property type="term" value="F:methyltransferase activity"/>
    <property type="evidence" value="ECO:0007669"/>
    <property type="project" value="UniProtKB-KW"/>
</dbReference>
<dbReference type="GO" id="GO:0006285">
    <property type="term" value="P:base-excision repair, AP site formation"/>
    <property type="evidence" value="ECO:0007669"/>
    <property type="project" value="TreeGrafter"/>
</dbReference>
<dbReference type="Gene3D" id="3.30.310.20">
    <property type="entry name" value="DNA-3-methyladenine glycosylase AlkA, N-terminal domain"/>
    <property type="match status" value="1"/>
</dbReference>
<dbReference type="Pfam" id="PF00730">
    <property type="entry name" value="HhH-GPD"/>
    <property type="match status" value="1"/>
</dbReference>
<organism evidence="7 8">
    <name type="scientific">Agrococcus casei LMG 22410</name>
    <dbReference type="NCBI Taxonomy" id="1255656"/>
    <lineage>
        <taxon>Bacteria</taxon>
        <taxon>Bacillati</taxon>
        <taxon>Actinomycetota</taxon>
        <taxon>Actinomycetes</taxon>
        <taxon>Micrococcales</taxon>
        <taxon>Microbacteriaceae</taxon>
        <taxon>Agrococcus</taxon>
    </lineage>
</organism>
<dbReference type="InterPro" id="IPR037046">
    <property type="entry name" value="AlkA_N_sf"/>
</dbReference>
<dbReference type="InterPro" id="IPR003265">
    <property type="entry name" value="HhH-GPD_domain"/>
</dbReference>
<dbReference type="GO" id="GO:0043916">
    <property type="term" value="F:DNA-7-methylguanine glycosylase activity"/>
    <property type="evidence" value="ECO:0007669"/>
    <property type="project" value="TreeGrafter"/>
</dbReference>
<dbReference type="SUPFAM" id="SSF55945">
    <property type="entry name" value="TATA-box binding protein-like"/>
    <property type="match status" value="1"/>
</dbReference>
<dbReference type="GO" id="GO:0032131">
    <property type="term" value="F:alkylated DNA binding"/>
    <property type="evidence" value="ECO:0007669"/>
    <property type="project" value="TreeGrafter"/>
</dbReference>
<feature type="domain" description="DNA-3-methyladenine glycosylase AlkA N-terminal" evidence="6">
    <location>
        <begin position="4"/>
        <end position="120"/>
    </location>
</feature>
<dbReference type="RefSeq" id="WP_086991755.1">
    <property type="nucleotide sequence ID" value="NZ_FUHU01000026.1"/>
</dbReference>
<dbReference type="OrthoDB" id="9811249at2"/>
<dbReference type="SMART" id="SM01009">
    <property type="entry name" value="AlkA_N"/>
    <property type="match status" value="1"/>
</dbReference>
<gene>
    <name evidence="7" type="ORF">CZ674_06630</name>
</gene>
<dbReference type="GO" id="GO:0005737">
    <property type="term" value="C:cytoplasm"/>
    <property type="evidence" value="ECO:0007669"/>
    <property type="project" value="TreeGrafter"/>
</dbReference>
<dbReference type="GeneID" id="303172898"/>
<dbReference type="SMART" id="SM00478">
    <property type="entry name" value="ENDO3c"/>
    <property type="match status" value="1"/>
</dbReference>
<dbReference type="SUPFAM" id="SSF48150">
    <property type="entry name" value="DNA-glycosylase"/>
    <property type="match status" value="1"/>
</dbReference>
<keyword evidence="7" id="KW-0808">Transferase</keyword>
<dbReference type="InterPro" id="IPR010316">
    <property type="entry name" value="AlkA_N"/>
</dbReference>
<proteinExistence type="predicted"/>
<dbReference type="Gene3D" id="1.10.340.30">
    <property type="entry name" value="Hypothetical protein, domain 2"/>
    <property type="match status" value="1"/>
</dbReference>
<dbReference type="AlphaFoldDB" id="A0A1R4FTU4"/>
<reference evidence="7 8" key="1">
    <citation type="submission" date="2017-02" db="EMBL/GenBank/DDBJ databases">
        <authorList>
            <person name="Peterson S.W."/>
        </authorList>
    </citation>
    <scope>NUCLEOTIDE SEQUENCE [LARGE SCALE GENOMIC DNA]</scope>
    <source>
        <strain evidence="7 8">LMG 22410</strain>
    </source>
</reference>
<dbReference type="PANTHER" id="PTHR43003">
    <property type="entry name" value="DNA-3-METHYLADENINE GLYCOSYLASE"/>
    <property type="match status" value="1"/>
</dbReference>
<dbReference type="Proteomes" id="UP000195787">
    <property type="component" value="Unassembled WGS sequence"/>
</dbReference>
<dbReference type="GO" id="GO:0032259">
    <property type="term" value="P:methylation"/>
    <property type="evidence" value="ECO:0007669"/>
    <property type="project" value="UniProtKB-KW"/>
</dbReference>
<keyword evidence="3" id="KW-0227">DNA damage</keyword>
<comment type="catalytic activity">
    <reaction evidence="1">
        <text>Hydrolysis of alkylated DNA, releasing 3-methyladenine, 3-methylguanine, 7-methylguanine and 7-methyladenine.</text>
        <dbReference type="EC" id="3.2.2.21"/>
    </reaction>
</comment>
<evidence type="ECO:0000256" key="2">
    <source>
        <dbReference type="ARBA" id="ARBA00012000"/>
    </source>
</evidence>
<accession>A0A1R4FTU4</accession>
<sequence>MAAPLFVAARGPWDRAAALHSLSTHAIDGLDRAEPDEARHTRVMRVEGRALPVTVRLNADGVRATAADGPPLPDAAAPLIRRWFDLDADIEQIDAHLAGSAVLAPQVSQRPGIRITRYVDDFEAVVSIILGQQVTLAAGRIFLGRLVDAFGEPVDGLRAFPTPERLAETEFEALRDALRMTRARAATVHDVSRLYADGFTLKRGEGRAESLGTLAAVRGIGPWTLSTLGIRTLDDTDALPTSDAVLRRALAAHDLTVDHPHLQTWSPYRSYATVRLWSMGA</sequence>